<sequence length="359" mass="39538">MASYQILAFAALFLILLPVAVNGDLGDLSPALSPFYDRLCDDVDCGKGTCKADRSYPLNYICECDAGWKRTQDDSDDDDDHKFLPCVIPNCTLDYSCQPAPPPVPQREVPRNSSLFDPCYWAYCGEGTCNKTATYKYVCECRSGFSNLLNRTYFPCYSQCTLGSDCSRLGITVESQEVTPDGGVGKANTFLPGKLHWVAIGMMSMAIVLCLWDMRWSLEYDALGSDSKETLSNSVEMKDALGLRTRLLAVHKKHRIGTGAINMVEIDNLGFDVHFPSGTVWEEFTAKRKGLTNFYLEDGPGETSVVVIGNTATEPAIENIKVAEEVGRGNVVIELVLATLKLPSKEGERIRTVMVLTDV</sequence>
<dbReference type="PANTHER" id="PTHR33881:SF10">
    <property type="entry name" value="SLIT HOMOLOG 2 PROTEIN-LIKE"/>
    <property type="match status" value="1"/>
</dbReference>
<keyword evidence="1" id="KW-0732">Signal</keyword>
<organism evidence="2 3">
    <name type="scientific">Gossypium arboreum</name>
    <name type="common">Tree cotton</name>
    <name type="synonym">Gossypium nanking</name>
    <dbReference type="NCBI Taxonomy" id="29729"/>
    <lineage>
        <taxon>Eukaryota</taxon>
        <taxon>Viridiplantae</taxon>
        <taxon>Streptophyta</taxon>
        <taxon>Embryophyta</taxon>
        <taxon>Tracheophyta</taxon>
        <taxon>Spermatophyta</taxon>
        <taxon>Magnoliopsida</taxon>
        <taxon>eudicotyledons</taxon>
        <taxon>Gunneridae</taxon>
        <taxon>Pentapetalae</taxon>
        <taxon>rosids</taxon>
        <taxon>malvids</taxon>
        <taxon>Malvales</taxon>
        <taxon>Malvaceae</taxon>
        <taxon>Malvoideae</taxon>
        <taxon>Gossypium</taxon>
    </lineage>
</organism>
<evidence type="ECO:0008006" key="4">
    <source>
        <dbReference type="Google" id="ProtNLM"/>
    </source>
</evidence>
<accession>A0ABR0MFA5</accession>
<comment type="caution">
    <text evidence="2">The sequence shown here is derived from an EMBL/GenBank/DDBJ whole genome shotgun (WGS) entry which is preliminary data.</text>
</comment>
<evidence type="ECO:0000256" key="1">
    <source>
        <dbReference type="SAM" id="SignalP"/>
    </source>
</evidence>
<proteinExistence type="predicted"/>
<gene>
    <name evidence="2" type="ORF">PVK06_048086</name>
</gene>
<keyword evidence="3" id="KW-1185">Reference proteome</keyword>
<dbReference type="EMBL" id="JARKNE010000013">
    <property type="protein sequence ID" value="KAK5771836.1"/>
    <property type="molecule type" value="Genomic_DNA"/>
</dbReference>
<reference evidence="2 3" key="1">
    <citation type="submission" date="2023-03" db="EMBL/GenBank/DDBJ databases">
        <title>WGS of Gossypium arboreum.</title>
        <authorList>
            <person name="Yu D."/>
        </authorList>
    </citation>
    <scope>NUCLEOTIDE SEQUENCE [LARGE SCALE GENOMIC DNA]</scope>
    <source>
        <tissue evidence="2">Leaf</tissue>
    </source>
</reference>
<evidence type="ECO:0000313" key="3">
    <source>
        <dbReference type="Proteomes" id="UP001358586"/>
    </source>
</evidence>
<feature type="chain" id="PRO_5047246063" description="EGF-like domain-containing protein" evidence="1">
    <location>
        <begin position="24"/>
        <end position="359"/>
    </location>
</feature>
<dbReference type="PANTHER" id="PTHR33881">
    <property type="entry name" value="NEUROGENIC LOCUS NOTCH-LIKE PROTEIN"/>
    <property type="match status" value="1"/>
</dbReference>
<dbReference type="Proteomes" id="UP001358586">
    <property type="component" value="Chromosome 13"/>
</dbReference>
<name>A0ABR0MFA5_GOSAR</name>
<feature type="signal peptide" evidence="1">
    <location>
        <begin position="1"/>
        <end position="23"/>
    </location>
</feature>
<protein>
    <recommendedName>
        <fullName evidence="4">EGF-like domain-containing protein</fullName>
    </recommendedName>
</protein>
<evidence type="ECO:0000313" key="2">
    <source>
        <dbReference type="EMBL" id="KAK5771836.1"/>
    </source>
</evidence>